<dbReference type="AlphaFoldDB" id="D2TPG6"/>
<reference evidence="2 3" key="1">
    <citation type="journal article" date="2010" name="J. Bacteriol.">
        <title>The Citrobacter rodentium genome sequence reveals convergent evolution with human pathogenic Escherichia coli.</title>
        <authorList>
            <person name="Petty N.K."/>
            <person name="Bulgin R."/>
            <person name="Crepin V.F."/>
            <person name="Cerdeno-Tarraga A.M."/>
            <person name="Schroeder G.N."/>
            <person name="Quail M.A."/>
            <person name="Lennard N."/>
            <person name="Corton C."/>
            <person name="Barron A."/>
            <person name="Clark L."/>
            <person name="Toribio A.L."/>
            <person name="Parkhill J."/>
            <person name="Dougan G."/>
            <person name="Frankel G."/>
            <person name="Thomson N.R."/>
        </authorList>
    </citation>
    <scope>NUCLEOTIDE SEQUENCE [LARGE SCALE GENOMIC DNA]</scope>
    <source>
        <strain evidence="2 3">ICC168</strain>
    </source>
</reference>
<dbReference type="GO" id="GO:1990961">
    <property type="term" value="P:xenobiotic detoxification by transmembrane export across the plasma membrane"/>
    <property type="evidence" value="ECO:0007669"/>
    <property type="project" value="InterPro"/>
</dbReference>
<dbReference type="GO" id="GO:0042910">
    <property type="term" value="F:xenobiotic transmembrane transporter activity"/>
    <property type="evidence" value="ECO:0007669"/>
    <property type="project" value="UniProtKB-UniRule"/>
</dbReference>
<dbReference type="EMBL" id="FN543502">
    <property type="protein sequence ID" value="CBG87535.1"/>
    <property type="molecule type" value="Genomic_DNA"/>
</dbReference>
<dbReference type="GO" id="GO:0005886">
    <property type="term" value="C:plasma membrane"/>
    <property type="evidence" value="ECO:0007669"/>
    <property type="project" value="UniProtKB-SubCell"/>
</dbReference>
<dbReference type="GO" id="GO:0046677">
    <property type="term" value="P:response to antibiotic"/>
    <property type="evidence" value="ECO:0007669"/>
    <property type="project" value="UniProtKB-KW"/>
</dbReference>
<feature type="transmembrane region" description="Helical" evidence="1">
    <location>
        <begin position="42"/>
        <end position="70"/>
    </location>
</feature>
<name>D2TPG6_CITRI</name>
<organism evidence="2 3">
    <name type="scientific">Citrobacter rodentium (strain ICC168)</name>
    <name type="common">Citrobacter freundii biotype 4280</name>
    <dbReference type="NCBI Taxonomy" id="637910"/>
    <lineage>
        <taxon>Bacteria</taxon>
        <taxon>Pseudomonadati</taxon>
        <taxon>Pseudomonadota</taxon>
        <taxon>Gammaproteobacteria</taxon>
        <taxon>Enterobacterales</taxon>
        <taxon>Enterobacteriaceae</taxon>
        <taxon>Citrobacter</taxon>
    </lineage>
</organism>
<evidence type="ECO:0000256" key="1">
    <source>
        <dbReference type="HAMAP-Rule" id="MF_01484"/>
    </source>
</evidence>
<comment type="function">
    <text evidence="1">AcrA-AcrB-AcrZ-TolC is a drug efflux protein complex with a broad substrate specificity. This protein binds to AcrB and is required for efflux of some but not all substrates, suggesting it may influence the specificity of drug export.</text>
</comment>
<keyword evidence="3" id="KW-1185">Reference proteome</keyword>
<dbReference type="Pfam" id="PF10766">
    <property type="entry name" value="AcrZ"/>
    <property type="match status" value="1"/>
</dbReference>
<dbReference type="HOGENOM" id="CLU_2584206_0_0_6"/>
<sequence>MTENPACAKPTAQKGSAFLRDAVRILKELNQEMTMLELLKSLVFAVIMVPVVMAIILGLIYGLGEVFNLFSGIGQKDRSRQNH</sequence>
<keyword evidence="1" id="KW-1003">Cell membrane</keyword>
<keyword evidence="1" id="KW-0046">Antibiotic resistance</keyword>
<comment type="subcellular location">
    <subcellularLocation>
        <location evidence="1">Cell inner membrane</location>
        <topology evidence="1">Single-pass membrane protein</topology>
    </subcellularLocation>
</comment>
<keyword evidence="1" id="KW-0812">Transmembrane</keyword>
<keyword evidence="1" id="KW-1133">Transmembrane helix</keyword>
<dbReference type="KEGG" id="cro:ROD_07581"/>
<comment type="subunit">
    <text evidence="1">Part of the AcrA-AcrB-AcrZ-TolC efflux pump, interacts directly with AcrB.</text>
</comment>
<keyword evidence="1" id="KW-0997">Cell inner membrane</keyword>
<evidence type="ECO:0000313" key="3">
    <source>
        <dbReference type="Proteomes" id="UP000001889"/>
    </source>
</evidence>
<evidence type="ECO:0000313" key="2">
    <source>
        <dbReference type="EMBL" id="CBG87535.1"/>
    </source>
</evidence>
<dbReference type="Proteomes" id="UP000001889">
    <property type="component" value="Chromosome"/>
</dbReference>
<keyword evidence="1" id="KW-0472">Membrane</keyword>
<dbReference type="InterPro" id="IPR019702">
    <property type="entry name" value="AcrZ"/>
</dbReference>
<gene>
    <name evidence="1" type="primary">acrZ</name>
    <name evidence="2" type="ordered locus">ROD_07581</name>
</gene>
<accession>D2TPG6</accession>
<keyword evidence="1" id="KW-0813">Transport</keyword>
<dbReference type="STRING" id="637910.ROD_07581"/>
<dbReference type="InterPro" id="IPR053730">
    <property type="entry name" value="MEP_Accessory_AcrZ"/>
</dbReference>
<proteinExistence type="inferred from homology"/>
<protein>
    <recommendedName>
        <fullName evidence="1">Multidrug efflux pump accessory protein AcrZ</fullName>
    </recommendedName>
    <alternativeName>
        <fullName evidence="1">AcrAB-TolC multidrug efflux pump accessory protein AcrZ</fullName>
    </alternativeName>
    <alternativeName>
        <fullName evidence="1">Acridine resistance protein Z</fullName>
    </alternativeName>
</protein>
<dbReference type="Gene3D" id="6.10.250.2480">
    <property type="match status" value="1"/>
</dbReference>
<comment type="similarity">
    <text evidence="1">Belongs to the AcrZ family.</text>
</comment>
<dbReference type="HAMAP" id="MF_01484">
    <property type="entry name" value="AcrZ"/>
    <property type="match status" value="1"/>
</dbReference>
<dbReference type="eggNOG" id="ENOG5033AHW">
    <property type="taxonomic scope" value="Bacteria"/>
</dbReference>